<evidence type="ECO:0000313" key="3">
    <source>
        <dbReference type="Proteomes" id="UP000683925"/>
    </source>
</evidence>
<feature type="repeat" description="WD" evidence="1">
    <location>
        <begin position="391"/>
        <end position="432"/>
    </location>
</feature>
<dbReference type="OMA" id="TLNDWIF"/>
<comment type="caution">
    <text evidence="2">The sequence shown here is derived from an EMBL/GenBank/DDBJ whole genome shotgun (WGS) entry which is preliminary data.</text>
</comment>
<feature type="repeat" description="WD" evidence="1">
    <location>
        <begin position="607"/>
        <end position="648"/>
    </location>
</feature>
<dbReference type="PROSITE" id="PS50082">
    <property type="entry name" value="WD_REPEATS_2"/>
    <property type="match status" value="8"/>
</dbReference>
<dbReference type="SMART" id="SM00320">
    <property type="entry name" value="WD40"/>
    <property type="match status" value="8"/>
</dbReference>
<dbReference type="EMBL" id="CAJJDP010000164">
    <property type="protein sequence ID" value="CAD8213446.1"/>
    <property type="molecule type" value="Genomic_DNA"/>
</dbReference>
<dbReference type="FunFam" id="2.160.20.80:FF:000011">
    <property type="entry name" value="Uncharacterized protein"/>
    <property type="match status" value="1"/>
</dbReference>
<dbReference type="Pfam" id="PF00400">
    <property type="entry name" value="WD40"/>
    <property type="match status" value="8"/>
</dbReference>
<dbReference type="FunFam" id="2.130.10.10:FF:002141">
    <property type="entry name" value="Uncharacterized protein"/>
    <property type="match status" value="1"/>
</dbReference>
<feature type="repeat" description="WD" evidence="1">
    <location>
        <begin position="565"/>
        <end position="606"/>
    </location>
</feature>
<dbReference type="PANTHER" id="PTHR45333:SF1">
    <property type="entry name" value="CHROMOSOME UNDETERMINED SCAFFOLD_625, WHOLE GENOME SHOTGUN SEQUENCE"/>
    <property type="match status" value="1"/>
</dbReference>
<keyword evidence="3" id="KW-1185">Reference proteome</keyword>
<feature type="repeat" description="WD" evidence="1">
    <location>
        <begin position="691"/>
        <end position="732"/>
    </location>
</feature>
<dbReference type="InterPro" id="IPR001680">
    <property type="entry name" value="WD40_rpt"/>
</dbReference>
<dbReference type="OrthoDB" id="305208at2759"/>
<dbReference type="Proteomes" id="UP000683925">
    <property type="component" value="Unassembled WGS sequence"/>
</dbReference>
<keyword evidence="1" id="KW-0853">WD repeat</keyword>
<name>A0A8S1YG37_PAROT</name>
<evidence type="ECO:0008006" key="4">
    <source>
        <dbReference type="Google" id="ProtNLM"/>
    </source>
</evidence>
<dbReference type="PROSITE" id="PS00678">
    <property type="entry name" value="WD_REPEATS_1"/>
    <property type="match status" value="7"/>
</dbReference>
<dbReference type="InterPro" id="IPR001646">
    <property type="entry name" value="5peptide_repeat"/>
</dbReference>
<dbReference type="PANTHER" id="PTHR45333">
    <property type="entry name" value="MEMBRANE PROTEIN-RELATED"/>
    <property type="match status" value="1"/>
</dbReference>
<accession>A0A8S1YG37</accession>
<dbReference type="Pfam" id="PF00805">
    <property type="entry name" value="Pentapeptide"/>
    <property type="match status" value="1"/>
</dbReference>
<feature type="repeat" description="WD" evidence="1">
    <location>
        <begin position="475"/>
        <end position="522"/>
    </location>
</feature>
<protein>
    <recommendedName>
        <fullName evidence="4">WD-40 repeat protein</fullName>
    </recommendedName>
</protein>
<proteinExistence type="predicted"/>
<feature type="repeat" description="WD" evidence="1">
    <location>
        <begin position="433"/>
        <end position="474"/>
    </location>
</feature>
<feature type="repeat" description="WD" evidence="1">
    <location>
        <begin position="523"/>
        <end position="564"/>
    </location>
</feature>
<sequence length="812" mass="91399">MNCTYHIQNQVSLICIAPHKCKCLRKLCVECQFEHGVDIQKHTVPINRFQEIVIKKLKEYKLDEKSEIAQQRKEFKSILSQTENLLRKLWEELSQQINQLYDFIEQTNNSYLNLVNENANLIESSYSDIEKLVQIVDGKTLNDWIFQKDQYLILLEKAKNWWDQEVKAFSEKMNIEMNQNMPFIKIQIIEEEDQATVWKEDLYELLAQTKNIEQQLLNMVFELLRKEQITDCLGYLSNAEIVKQLDHPRIHNILLLINTLKNISEIDFNQKNYSTEDYSQIRKDLIQKIANDGKIIQFLKFLVNLTAIDEKLIQCGSNSLNLLAQMKADVREQSFENIRIRDTSLSGANLVRCNLNGSIFDNVDISGMTLNGASLFNCKWKNIKIHDLNQFDAHNGSVYTICFSPNGTTLASGSGDNSVRLWDVKTGQQKAKLDGHTHYVYSICFSPDGSKIVSGSEDRSIRLWDVQTGQQITKLDGHTSAIYSVCFSPDGATLASGGGGQFGGGDSSIRLWDVKTGQQKAKLDGHVSTVYSVCFSPDGTTLASSSYDKSIRLWNIKTGQQKAILDGHKDYVKTVCFNPDGTTLASGSHDKSIRIWDVMTGQQKAKLDGHSQLVISVGFSPDGTTLASGSYDRSIRLWDIKTGQQQAKLDGHTSYVQSVSFSPDGTILASGSHDNSIRLWEVKIGQQQAKLDSNTNYVQSVCFSPDFTILASGSYNNAVSIWNVKTGQQILPSDINDKSILAQFQPQIFKNNILPERVTSNITILRISQNPNLETQGALILKGEFINSQGVDLRQLLKSKGSCILESQIGFQ</sequence>
<gene>
    <name evidence="2" type="ORF">POCTA_138.1.T1620001</name>
</gene>
<organism evidence="2 3">
    <name type="scientific">Paramecium octaurelia</name>
    <dbReference type="NCBI Taxonomy" id="43137"/>
    <lineage>
        <taxon>Eukaryota</taxon>
        <taxon>Sar</taxon>
        <taxon>Alveolata</taxon>
        <taxon>Ciliophora</taxon>
        <taxon>Intramacronucleata</taxon>
        <taxon>Oligohymenophorea</taxon>
        <taxon>Peniculida</taxon>
        <taxon>Parameciidae</taxon>
        <taxon>Paramecium</taxon>
    </lineage>
</organism>
<feature type="repeat" description="WD" evidence="1">
    <location>
        <begin position="649"/>
        <end position="690"/>
    </location>
</feature>
<dbReference type="AlphaFoldDB" id="A0A8S1YG37"/>
<reference evidence="2" key="1">
    <citation type="submission" date="2021-01" db="EMBL/GenBank/DDBJ databases">
        <authorList>
            <consortium name="Genoscope - CEA"/>
            <person name="William W."/>
        </authorList>
    </citation>
    <scope>NUCLEOTIDE SEQUENCE</scope>
</reference>
<dbReference type="InterPro" id="IPR019775">
    <property type="entry name" value="WD40_repeat_CS"/>
</dbReference>
<dbReference type="CDD" id="cd00200">
    <property type="entry name" value="WD40"/>
    <property type="match status" value="1"/>
</dbReference>
<evidence type="ECO:0000256" key="1">
    <source>
        <dbReference type="PROSITE-ProRule" id="PRU00221"/>
    </source>
</evidence>
<dbReference type="PROSITE" id="PS50294">
    <property type="entry name" value="WD_REPEATS_REGION"/>
    <property type="match status" value="8"/>
</dbReference>
<evidence type="ECO:0000313" key="2">
    <source>
        <dbReference type="EMBL" id="CAD8213446.1"/>
    </source>
</evidence>